<evidence type="ECO:0000313" key="2">
    <source>
        <dbReference type="EMBL" id="KRZ19170.1"/>
    </source>
</evidence>
<feature type="region of interest" description="Disordered" evidence="1">
    <location>
        <begin position="1"/>
        <end position="57"/>
    </location>
</feature>
<evidence type="ECO:0000313" key="3">
    <source>
        <dbReference type="Proteomes" id="UP000055024"/>
    </source>
</evidence>
<reference evidence="2 3" key="1">
    <citation type="submission" date="2015-01" db="EMBL/GenBank/DDBJ databases">
        <title>Evolution of Trichinella species and genotypes.</title>
        <authorList>
            <person name="Korhonen P.K."/>
            <person name="Edoardo P."/>
            <person name="Giuseppe L.R."/>
            <person name="Gasser R.B."/>
        </authorList>
    </citation>
    <scope>NUCLEOTIDE SEQUENCE [LARGE SCALE GENOMIC DNA]</scope>
    <source>
        <strain evidence="2">ISS1029</strain>
    </source>
</reference>
<evidence type="ECO:0000256" key="1">
    <source>
        <dbReference type="SAM" id="MobiDB-lite"/>
    </source>
</evidence>
<feature type="compositionally biased region" description="Polar residues" evidence="1">
    <location>
        <begin position="34"/>
        <end position="46"/>
    </location>
</feature>
<dbReference type="Proteomes" id="UP000055024">
    <property type="component" value="Unassembled WGS sequence"/>
</dbReference>
<organism evidence="2 3">
    <name type="scientific">Trichinella zimbabwensis</name>
    <dbReference type="NCBI Taxonomy" id="268475"/>
    <lineage>
        <taxon>Eukaryota</taxon>
        <taxon>Metazoa</taxon>
        <taxon>Ecdysozoa</taxon>
        <taxon>Nematoda</taxon>
        <taxon>Enoplea</taxon>
        <taxon>Dorylaimia</taxon>
        <taxon>Trichinellida</taxon>
        <taxon>Trichinellidae</taxon>
        <taxon>Trichinella</taxon>
    </lineage>
</organism>
<protein>
    <submittedName>
        <fullName evidence="2">Uncharacterized protein</fullName>
    </submittedName>
</protein>
<comment type="caution">
    <text evidence="2">The sequence shown here is derived from an EMBL/GenBank/DDBJ whole genome shotgun (WGS) entry which is preliminary data.</text>
</comment>
<dbReference type="AlphaFoldDB" id="A0A0V1I9P6"/>
<keyword evidence="3" id="KW-1185">Reference proteome</keyword>
<name>A0A0V1I9P6_9BILA</name>
<feature type="compositionally biased region" description="Basic and acidic residues" evidence="1">
    <location>
        <begin position="1"/>
        <end position="15"/>
    </location>
</feature>
<accession>A0A0V1I9P6</accession>
<sequence>MAKYGEQHSPNEKPRPSCSVRFPLKEHLGDVRLNSDSGLSKSQNYPEQGAMYLQTRT</sequence>
<gene>
    <name evidence="2" type="ORF">T11_8654</name>
</gene>
<proteinExistence type="predicted"/>
<dbReference type="EMBL" id="JYDP01000001">
    <property type="protein sequence ID" value="KRZ19170.1"/>
    <property type="molecule type" value="Genomic_DNA"/>
</dbReference>